<name>A0ABP0V1C4_9BRYO</name>
<proteinExistence type="predicted"/>
<keyword evidence="1" id="KW-0805">Transcription regulation</keyword>
<evidence type="ECO:0000313" key="5">
    <source>
        <dbReference type="Proteomes" id="UP001497512"/>
    </source>
</evidence>
<feature type="region of interest" description="Disordered" evidence="3">
    <location>
        <begin position="1"/>
        <end position="28"/>
    </location>
</feature>
<evidence type="ECO:0000256" key="1">
    <source>
        <dbReference type="ARBA" id="ARBA00023015"/>
    </source>
</evidence>
<feature type="region of interest" description="Disordered" evidence="3">
    <location>
        <begin position="57"/>
        <end position="136"/>
    </location>
</feature>
<feature type="compositionally biased region" description="Low complexity" evidence="3">
    <location>
        <begin position="98"/>
        <end position="136"/>
    </location>
</feature>
<evidence type="ECO:0008006" key="6">
    <source>
        <dbReference type="Google" id="ProtNLM"/>
    </source>
</evidence>
<dbReference type="Proteomes" id="UP001497512">
    <property type="component" value="Chromosome 7"/>
</dbReference>
<dbReference type="InterPro" id="IPR005202">
    <property type="entry name" value="TF_GRAS"/>
</dbReference>
<protein>
    <recommendedName>
        <fullName evidence="6">GRAS family transcription factor</fullName>
    </recommendedName>
</protein>
<reference evidence="4" key="1">
    <citation type="submission" date="2024-02" db="EMBL/GenBank/DDBJ databases">
        <authorList>
            <consortium name="ELIXIR-Norway"/>
            <consortium name="Elixir Norway"/>
        </authorList>
    </citation>
    <scope>NUCLEOTIDE SEQUENCE</scope>
</reference>
<evidence type="ECO:0000313" key="4">
    <source>
        <dbReference type="EMBL" id="CAK9232167.1"/>
    </source>
</evidence>
<dbReference type="EMBL" id="OZ019899">
    <property type="protein sequence ID" value="CAK9232167.1"/>
    <property type="molecule type" value="Genomic_DNA"/>
</dbReference>
<accession>A0ABP0V1C4</accession>
<keyword evidence="2" id="KW-0804">Transcription</keyword>
<dbReference type="Pfam" id="PF03514">
    <property type="entry name" value="GRAS"/>
    <property type="match status" value="1"/>
</dbReference>
<dbReference type="PANTHER" id="PTHR31636">
    <property type="entry name" value="OSJNBA0084A10.13 PROTEIN-RELATED"/>
    <property type="match status" value="1"/>
</dbReference>
<gene>
    <name evidence="4" type="ORF">CSSPTR1EN2_LOCUS21122</name>
</gene>
<feature type="compositionally biased region" description="Polar residues" evidence="3">
    <location>
        <begin position="57"/>
        <end position="76"/>
    </location>
</feature>
<dbReference type="PROSITE" id="PS50985">
    <property type="entry name" value="GRAS"/>
    <property type="match status" value="1"/>
</dbReference>
<sequence>MQHSAIGRGGGAGTTGKEKLHKDSQLPMAFTNKQSNFVAAAGGGESTPLAAKLQQAWLQSQLPKEQDSTPYSSSSDAETRAFDSEAQAFNQKSREPLTMTTPTTTTTTTSSPSPSSSSSSNTMTTTFTKPTPPTITSMQKSLFSHLHKSSYGAPPPILHSFSTHDANLNNHMSFFSEDPYSVGDSDSPTGGPESLAFLDEMLMQEEEDIDTEQLYMNEESMDYNEMQVTFLDQMLMEGDVMNGSKPCLYQESTAYQAMEKGFADLINEGSLSTSTTKPSYYSFVNSREEGAAAWGAQTECNNVGWNQSLDFNQLSEKFYEDDVLNDYADILSRHIGELSLESSTNICSNSSNNSANHTDVLMRETHNPRTIYKNMSQESTSTRVGMNLPQGSNIGVLQHNAKFAFDSGDEHDLTNLLITCAEAVKQNDVRKASRIIAELRALTSPSGSGAQRMAHYFTDALVAKMFGTGPQLSAALRNNAPSPATMLRAYKALVLHGPYLTLAHFSITVAILNAFKGATRVHLVDYGLNYGGPQLSLIQELARRPGGPPNLRITGIEQAHDTKCKPSELLIRCGQRLSEFAKTYEVPFQYTAIADKWENITATQLALRPDEVLVVNVAFKLSNLLDESVIVVNPRQMFLNKIRSMNPKVFVTVVANASLNEPFFMSRVRETIKYYSIQFDTLDVIMPPYLKERFLIEQELYGREILNIIACEGLERTERPESYRQWHSRIQRAGFVQKPLQLSETNTIKSILRSYDKRFGIGRDGGWFLSGWRNQVMNAISIWEPT</sequence>
<evidence type="ECO:0000256" key="2">
    <source>
        <dbReference type="ARBA" id="ARBA00023163"/>
    </source>
</evidence>
<evidence type="ECO:0000256" key="3">
    <source>
        <dbReference type="SAM" id="MobiDB-lite"/>
    </source>
</evidence>
<keyword evidence="5" id="KW-1185">Reference proteome</keyword>
<organism evidence="4 5">
    <name type="scientific">Sphagnum troendelagicum</name>
    <dbReference type="NCBI Taxonomy" id="128251"/>
    <lineage>
        <taxon>Eukaryota</taxon>
        <taxon>Viridiplantae</taxon>
        <taxon>Streptophyta</taxon>
        <taxon>Embryophyta</taxon>
        <taxon>Bryophyta</taxon>
        <taxon>Sphagnophytina</taxon>
        <taxon>Sphagnopsida</taxon>
        <taxon>Sphagnales</taxon>
        <taxon>Sphagnaceae</taxon>
        <taxon>Sphagnum</taxon>
    </lineage>
</organism>